<dbReference type="SMART" id="SM00710">
    <property type="entry name" value="PbH1"/>
    <property type="match status" value="7"/>
</dbReference>
<dbReference type="InterPro" id="IPR006626">
    <property type="entry name" value="PbH1"/>
</dbReference>
<evidence type="ECO:0000313" key="2">
    <source>
        <dbReference type="EMBL" id="SVC59148.1"/>
    </source>
</evidence>
<dbReference type="InterPro" id="IPR012334">
    <property type="entry name" value="Pectin_lyas_fold"/>
</dbReference>
<feature type="domain" description="Periplasmic copper-binding protein NosD beta helix" evidence="1">
    <location>
        <begin position="9"/>
        <end position="157"/>
    </location>
</feature>
<proteinExistence type="predicted"/>
<dbReference type="Gene3D" id="2.160.20.10">
    <property type="entry name" value="Single-stranded right-handed beta-helix, Pectin lyase-like"/>
    <property type="match status" value="2"/>
</dbReference>
<reference evidence="2" key="1">
    <citation type="submission" date="2018-05" db="EMBL/GenBank/DDBJ databases">
        <authorList>
            <person name="Lanie J.A."/>
            <person name="Ng W.-L."/>
            <person name="Kazmierczak K.M."/>
            <person name="Andrzejewski T.M."/>
            <person name="Davidsen T.M."/>
            <person name="Wayne K.J."/>
            <person name="Tettelin H."/>
            <person name="Glass J.I."/>
            <person name="Rusch D."/>
            <person name="Podicherti R."/>
            <person name="Tsui H.-C.T."/>
            <person name="Winkler M.E."/>
        </authorList>
    </citation>
    <scope>NUCLEOTIDE SEQUENCE</scope>
</reference>
<protein>
    <recommendedName>
        <fullName evidence="1">Periplasmic copper-binding protein NosD beta helix domain-containing protein</fullName>
    </recommendedName>
</protein>
<dbReference type="Pfam" id="PF05048">
    <property type="entry name" value="NosD"/>
    <property type="match status" value="1"/>
</dbReference>
<accession>A0A382NF54</accession>
<dbReference type="EMBL" id="UINC01099685">
    <property type="protein sequence ID" value="SVC59148.1"/>
    <property type="molecule type" value="Genomic_DNA"/>
</dbReference>
<gene>
    <name evidence="2" type="ORF">METZ01_LOCUS312002</name>
</gene>
<sequence>IFYYNSAYDSSTRTVKLVNGDNHIISGNIIYSGEGSLSLSDVTNCLVNNNLLYSSGAGGSLHVEYSDNNIFENNTLDDSQYGMYFGSSDYNIIRNNTVISQMSNCYSCISYGGIRLGDSDNNTIIVNNVTLSAIGVTIGGSLGSHDNTISNNNLSNNNIGIDFYASKNNKVEGNVIKDSTSFGIQIRDSEHISFWNNTIASSGTFDLKFLGNSTENIGKNTTFSTIAVDSNANFAIYNDLTLKFMKNATLGFENLEVEIVSDDTTKYSTSYYGGSDSKTNSNGLLTRNFEVKYHEYDGSSTPTLIYSNVSYHYGVRSKEVSVNMSTSHTETVTVPSFWTKGLVHNLDSGVKYSTIQDAIDGASSGDTLQ</sequence>
<dbReference type="InterPro" id="IPR011050">
    <property type="entry name" value="Pectin_lyase_fold/virulence"/>
</dbReference>
<feature type="non-terminal residue" evidence="2">
    <location>
        <position position="1"/>
    </location>
</feature>
<dbReference type="AlphaFoldDB" id="A0A382NF54"/>
<dbReference type="InterPro" id="IPR007742">
    <property type="entry name" value="NosD_dom"/>
</dbReference>
<organism evidence="2">
    <name type="scientific">marine metagenome</name>
    <dbReference type="NCBI Taxonomy" id="408172"/>
    <lineage>
        <taxon>unclassified sequences</taxon>
        <taxon>metagenomes</taxon>
        <taxon>ecological metagenomes</taxon>
    </lineage>
</organism>
<evidence type="ECO:0000259" key="1">
    <source>
        <dbReference type="Pfam" id="PF05048"/>
    </source>
</evidence>
<feature type="non-terminal residue" evidence="2">
    <location>
        <position position="369"/>
    </location>
</feature>
<name>A0A382NF54_9ZZZZ</name>
<dbReference type="NCBIfam" id="TIGR03804">
    <property type="entry name" value="para_beta_helix"/>
    <property type="match status" value="3"/>
</dbReference>
<dbReference type="SUPFAM" id="SSF51126">
    <property type="entry name" value="Pectin lyase-like"/>
    <property type="match status" value="1"/>
</dbReference>
<dbReference type="InterPro" id="IPR022441">
    <property type="entry name" value="Para_beta_helix_rpt-2"/>
</dbReference>